<dbReference type="AlphaFoldDB" id="A0A381SN37"/>
<gene>
    <name evidence="2" type="ORF">METZ01_LOCUS55567</name>
</gene>
<dbReference type="GO" id="GO:0016841">
    <property type="term" value="F:ammonia-lyase activity"/>
    <property type="evidence" value="ECO:0007669"/>
    <property type="project" value="InterPro"/>
</dbReference>
<name>A0A381SN37_9ZZZZ</name>
<protein>
    <recommendedName>
        <fullName evidence="3">Phenylalanine aminomutase (D-beta-phenylalanine forming)</fullName>
    </recommendedName>
</protein>
<organism evidence="2">
    <name type="scientific">marine metagenome</name>
    <dbReference type="NCBI Taxonomy" id="408172"/>
    <lineage>
        <taxon>unclassified sequences</taxon>
        <taxon>metagenomes</taxon>
        <taxon>ecological metagenomes</taxon>
    </lineage>
</organism>
<dbReference type="SUPFAM" id="SSF48557">
    <property type="entry name" value="L-aspartase-like"/>
    <property type="match status" value="1"/>
</dbReference>
<dbReference type="InterPro" id="IPR022313">
    <property type="entry name" value="Phe/His_NH3-lyase_AS"/>
</dbReference>
<dbReference type="InterPro" id="IPR024083">
    <property type="entry name" value="Fumarase/histidase_N"/>
</dbReference>
<dbReference type="InterPro" id="IPR001106">
    <property type="entry name" value="Aromatic_Lyase"/>
</dbReference>
<reference evidence="2" key="1">
    <citation type="submission" date="2018-05" db="EMBL/GenBank/DDBJ databases">
        <authorList>
            <person name="Lanie J.A."/>
            <person name="Ng W.-L."/>
            <person name="Kazmierczak K.M."/>
            <person name="Andrzejewski T.M."/>
            <person name="Davidsen T.M."/>
            <person name="Wayne K.J."/>
            <person name="Tettelin H."/>
            <person name="Glass J.I."/>
            <person name="Rusch D."/>
            <person name="Podicherti R."/>
            <person name="Tsui H.-C.T."/>
            <person name="Winkler M.E."/>
        </authorList>
    </citation>
    <scope>NUCLEOTIDE SEQUENCE</scope>
</reference>
<dbReference type="PANTHER" id="PTHR10362">
    <property type="entry name" value="HISTIDINE AMMONIA-LYASE"/>
    <property type="match status" value="1"/>
</dbReference>
<evidence type="ECO:0000256" key="1">
    <source>
        <dbReference type="ARBA" id="ARBA00023239"/>
    </source>
</evidence>
<dbReference type="InterPro" id="IPR008948">
    <property type="entry name" value="L-Aspartase-like"/>
</dbReference>
<evidence type="ECO:0008006" key="3">
    <source>
        <dbReference type="Google" id="ProtNLM"/>
    </source>
</evidence>
<keyword evidence="1" id="KW-0456">Lyase</keyword>
<accession>A0A381SN37</accession>
<dbReference type="Pfam" id="PF00221">
    <property type="entry name" value="Lyase_aromatic"/>
    <property type="match status" value="1"/>
</dbReference>
<dbReference type="EMBL" id="UINC01003032">
    <property type="protein sequence ID" value="SVA02713.1"/>
    <property type="molecule type" value="Genomic_DNA"/>
</dbReference>
<dbReference type="Gene3D" id="1.10.275.10">
    <property type="entry name" value="Fumarase/aspartase (N-terminal domain)"/>
    <property type="match status" value="1"/>
</dbReference>
<dbReference type="FunFam" id="1.10.275.10:FF:000005">
    <property type="entry name" value="Histidine ammonia-lyase"/>
    <property type="match status" value="1"/>
</dbReference>
<evidence type="ECO:0000313" key="2">
    <source>
        <dbReference type="EMBL" id="SVA02713.1"/>
    </source>
</evidence>
<dbReference type="CDD" id="cd00332">
    <property type="entry name" value="PAL-HAL"/>
    <property type="match status" value="1"/>
</dbReference>
<dbReference type="Gene3D" id="1.20.200.10">
    <property type="entry name" value="Fumarase/aspartase (Central domain)"/>
    <property type="match status" value="1"/>
</dbReference>
<proteinExistence type="predicted"/>
<sequence length="533" mass="57386">MILDGNSLTVESIAKMARNSKIQVEISPEIEARVKASRKLLDEFVESGRVIYGVTTGVGGFVNWLVPPEYQERLQNNLIRSVASNVGPLLDDDFVRATMLARINSLGRGASAIAFENFEKYIAIYNAGILPCIPEKGSLGASGDLGPLAFIAMVGTGFWRAKYKGKIIPAADALKNAGIEPMHLGCKEGLALINGTSAMAGMASCLIADAKKLIKSDLLISALSIEALRGKIMPFHPAPHKNKPHPGQIKAAAALYSTLSDSKMAVDDAEVEDWLKNLGTGKPQGLDQQIEDAYSIRATPQILGPVIDTTQFVERTVEIELNSTNDNPLILVEYSEAFHNANFHGQYVSNGMDQLSIVLTTMCNLADRRTDRMLDPANNAGLPAFLCKEDPGMRLGLMGGQFAGTSIMAELRSLCTPVSIQTLTSTGDFQDHVSMGLIAARRARDIMNNAAYILAFELICGCQAADQRSGKSGKGGAAELSSATHGVYEKVRKLVPYLDYDMPFTDPLESVAELIRSGALLDCLPENAAGFDW</sequence>
<dbReference type="PROSITE" id="PS00488">
    <property type="entry name" value="PAL_HISTIDASE"/>
    <property type="match status" value="1"/>
</dbReference>